<dbReference type="AlphaFoldDB" id="A0A1I0N5B1"/>
<dbReference type="Proteomes" id="UP000198518">
    <property type="component" value="Unassembled WGS sequence"/>
</dbReference>
<protein>
    <submittedName>
        <fullName evidence="2">Uncharacterized protein</fullName>
    </submittedName>
</protein>
<dbReference type="InterPro" id="IPR056613">
    <property type="entry name" value="DUF7287"/>
</dbReference>
<dbReference type="RefSeq" id="WP_089667923.1">
    <property type="nucleotide sequence ID" value="NZ_FOJA01000001.1"/>
</dbReference>
<dbReference type="OrthoDB" id="125215at2157"/>
<dbReference type="EMBL" id="FOJA01000001">
    <property type="protein sequence ID" value="SEV96266.1"/>
    <property type="molecule type" value="Genomic_DNA"/>
</dbReference>
<accession>A0A1I0N5B1</accession>
<dbReference type="Pfam" id="PF23958">
    <property type="entry name" value="DUF7287"/>
    <property type="match status" value="1"/>
</dbReference>
<feature type="transmembrane region" description="Helical" evidence="1">
    <location>
        <begin position="21"/>
        <end position="43"/>
    </location>
</feature>
<reference evidence="2 3" key="1">
    <citation type="submission" date="2016-10" db="EMBL/GenBank/DDBJ databases">
        <authorList>
            <person name="de Groot N.N."/>
        </authorList>
    </citation>
    <scope>NUCLEOTIDE SEQUENCE [LARGE SCALE GENOMIC DNA]</scope>
    <source>
        <strain evidence="2 3">CGMCC 1.5337</strain>
    </source>
</reference>
<keyword evidence="1" id="KW-0472">Membrane</keyword>
<keyword evidence="1" id="KW-0812">Transmembrane</keyword>
<gene>
    <name evidence="2" type="ORF">SAMN04487945_0617</name>
</gene>
<keyword evidence="3" id="KW-1185">Reference proteome</keyword>
<evidence type="ECO:0000256" key="1">
    <source>
        <dbReference type="SAM" id="Phobius"/>
    </source>
</evidence>
<dbReference type="STRING" id="355548.SAMN04487945_0617"/>
<name>A0A1I0N5B1_9EURY</name>
<organism evidence="2 3">
    <name type="scientific">Halobacterium jilantaiense</name>
    <dbReference type="NCBI Taxonomy" id="355548"/>
    <lineage>
        <taxon>Archaea</taxon>
        <taxon>Methanobacteriati</taxon>
        <taxon>Methanobacteriota</taxon>
        <taxon>Stenosarchaea group</taxon>
        <taxon>Halobacteria</taxon>
        <taxon>Halobacteriales</taxon>
        <taxon>Halobacteriaceae</taxon>
        <taxon>Halobacterium</taxon>
    </lineage>
</organism>
<keyword evidence="1" id="KW-1133">Transmembrane helix</keyword>
<evidence type="ECO:0000313" key="3">
    <source>
        <dbReference type="Proteomes" id="UP000198518"/>
    </source>
</evidence>
<proteinExistence type="predicted"/>
<sequence length="151" mass="16006">MTASTLPGRRAQTTIDFTVGISVFLVTVAFAFAFVPGIIAPFADAGTADPATANRIADGLATDRLSVAGEEYVLDDERAADFFGDPDAIDRLAVPEYRTVNVTIENATGVVDVGGERAAAGPETPSNADVTTAWRTVTTDDRRLELTVRVW</sequence>
<evidence type="ECO:0000313" key="2">
    <source>
        <dbReference type="EMBL" id="SEV96266.1"/>
    </source>
</evidence>